<dbReference type="PROSITE" id="PS00893">
    <property type="entry name" value="NUDIX_BOX"/>
    <property type="match status" value="1"/>
</dbReference>
<dbReference type="EMBL" id="CP162551">
    <property type="protein sequence ID" value="XDI35792.1"/>
    <property type="molecule type" value="Genomic_DNA"/>
</dbReference>
<dbReference type="SUPFAM" id="SSF55811">
    <property type="entry name" value="Nudix"/>
    <property type="match status" value="1"/>
</dbReference>
<dbReference type="InterPro" id="IPR020084">
    <property type="entry name" value="NUDIX_hydrolase_CS"/>
</dbReference>
<organism evidence="5">
    <name type="scientific">Alkalihalophilus sp. As8PL</name>
    <dbReference type="NCBI Taxonomy" id="3237103"/>
    <lineage>
        <taxon>Bacteria</taxon>
        <taxon>Bacillati</taxon>
        <taxon>Bacillota</taxon>
        <taxon>Bacilli</taxon>
        <taxon>Bacillales</taxon>
        <taxon>Bacillaceae</taxon>
        <taxon>Alkalihalophilus</taxon>
    </lineage>
</organism>
<dbReference type="PANTHER" id="PTHR43046:SF2">
    <property type="entry name" value="8-OXO-DGTP DIPHOSPHATASE-RELATED"/>
    <property type="match status" value="1"/>
</dbReference>
<dbReference type="CDD" id="cd18886">
    <property type="entry name" value="NUDIX_MutT_Nudt1"/>
    <property type="match status" value="1"/>
</dbReference>
<dbReference type="GO" id="GO:0016787">
    <property type="term" value="F:hydrolase activity"/>
    <property type="evidence" value="ECO:0007669"/>
    <property type="project" value="UniProtKB-KW"/>
</dbReference>
<evidence type="ECO:0000256" key="2">
    <source>
        <dbReference type="ARBA" id="ARBA00022801"/>
    </source>
</evidence>
<comment type="similarity">
    <text evidence="3">Belongs to the Nudix hydrolase family.</text>
</comment>
<dbReference type="Gene3D" id="3.90.79.10">
    <property type="entry name" value="Nucleoside Triphosphate Pyrophosphohydrolase"/>
    <property type="match status" value="1"/>
</dbReference>
<dbReference type="PROSITE" id="PS51462">
    <property type="entry name" value="NUDIX"/>
    <property type="match status" value="1"/>
</dbReference>
<evidence type="ECO:0000259" key="4">
    <source>
        <dbReference type="PROSITE" id="PS51462"/>
    </source>
</evidence>
<evidence type="ECO:0000256" key="3">
    <source>
        <dbReference type="RuleBase" id="RU003476"/>
    </source>
</evidence>
<reference evidence="5" key="1">
    <citation type="submission" date="2024-07" db="EMBL/GenBank/DDBJ databases">
        <title>Identification and characteristics of an arsenic-resistant bacterial isolate, which belongs to a novel species.</title>
        <authorList>
            <person name="Juszczyk A."/>
            <person name="Kowalczyk A."/>
            <person name="Was K."/>
            <person name="Kosowicz W."/>
            <person name="Budzyn A."/>
            <person name="Latowski D."/>
        </authorList>
    </citation>
    <scope>NUCLEOTIDE SEQUENCE</scope>
    <source>
        <strain evidence="5">As8PL</strain>
    </source>
</reference>
<proteinExistence type="inferred from homology"/>
<sequence>MEIEREVKLLQRVTNCVLVNDDKALLLQKPRRGWWVAPGGKMESGESIKETVTREFREETGLLVKDAELRAVFSMVIIENEAIKSEWMMFTFQATQFEGEQLDQSPEGELAWQALDQISGLPMAEGDKQLFRHVLERDDIMYGTFHYTPDFKLLSYRLDPDPSA</sequence>
<dbReference type="InterPro" id="IPR015797">
    <property type="entry name" value="NUDIX_hydrolase-like_dom_sf"/>
</dbReference>
<comment type="cofactor">
    <cofactor evidence="1">
        <name>Mg(2+)</name>
        <dbReference type="ChEBI" id="CHEBI:18420"/>
    </cofactor>
</comment>
<protein>
    <submittedName>
        <fullName evidence="5">NUDIX domain-containing protein</fullName>
    </submittedName>
</protein>
<evidence type="ECO:0000313" key="5">
    <source>
        <dbReference type="EMBL" id="XDI35792.1"/>
    </source>
</evidence>
<evidence type="ECO:0000256" key="1">
    <source>
        <dbReference type="ARBA" id="ARBA00001946"/>
    </source>
</evidence>
<dbReference type="PANTHER" id="PTHR43046">
    <property type="entry name" value="GDP-MANNOSE MANNOSYL HYDROLASE"/>
    <property type="match status" value="1"/>
</dbReference>
<name>A0AB39BPX1_9BACI</name>
<dbReference type="PRINTS" id="PR00502">
    <property type="entry name" value="NUDIXFAMILY"/>
</dbReference>
<dbReference type="RefSeq" id="WP_368503330.1">
    <property type="nucleotide sequence ID" value="NZ_CP162551.1"/>
</dbReference>
<gene>
    <name evidence="5" type="ORF">AB3N04_13890</name>
</gene>
<accession>A0AB39BPX1</accession>
<dbReference type="AlphaFoldDB" id="A0AB39BPX1"/>
<feature type="domain" description="Nudix hydrolase" evidence="4">
    <location>
        <begin position="9"/>
        <end position="136"/>
    </location>
</feature>
<keyword evidence="2 3" id="KW-0378">Hydrolase</keyword>
<dbReference type="Pfam" id="PF00293">
    <property type="entry name" value="NUDIX"/>
    <property type="match status" value="1"/>
</dbReference>
<dbReference type="InterPro" id="IPR000086">
    <property type="entry name" value="NUDIX_hydrolase_dom"/>
</dbReference>
<dbReference type="InterPro" id="IPR020476">
    <property type="entry name" value="Nudix_hydrolase"/>
</dbReference>